<evidence type="ECO:0000313" key="3">
    <source>
        <dbReference type="Proteomes" id="UP000008637"/>
    </source>
</evidence>
<dbReference type="KEGG" id="mha:HF1_13730"/>
<feature type="transmembrane region" description="Helical" evidence="1">
    <location>
        <begin position="6"/>
        <end position="26"/>
    </location>
</feature>
<accession>E8ZJR0</accession>
<gene>
    <name evidence="2" type="ORF">HF1_13730</name>
</gene>
<sequence length="208" mass="23457">MSSLLKFAIPTVTVSFVAVGSYLVFFKKEGNKESLKSLIAKEGKRIILEDNSENHDYIWEEIAKEYKKDNAISVKDISKSNVDKTHIKEYCKKTSSLTDVGLLIEYRTLCSRSSLIDQINEDLKSQNKAWLTSKKKSDWDSLKSSYGDDSNSALLIPQKGQESTKVQKAAITNELLMEWCQSVASKPFVSIENEDYKVANFNCTTSIS</sequence>
<dbReference type="EMBL" id="FR773153">
    <property type="protein sequence ID" value="CBY93381.1"/>
    <property type="molecule type" value="Genomic_DNA"/>
</dbReference>
<proteinExistence type="predicted"/>
<dbReference type="AlphaFoldDB" id="E8ZJR0"/>
<dbReference type="Proteomes" id="UP000008637">
    <property type="component" value="Chromosome"/>
</dbReference>
<keyword evidence="3" id="KW-1185">Reference proteome</keyword>
<dbReference type="HOGENOM" id="CLU_114919_0_0_14"/>
<evidence type="ECO:0000313" key="2">
    <source>
        <dbReference type="EMBL" id="CBY93381.1"/>
    </source>
</evidence>
<name>E8ZJR0_MYCHL</name>
<protein>
    <submittedName>
        <fullName evidence="2">Uncharacterized protein</fullName>
    </submittedName>
</protein>
<keyword evidence="1" id="KW-0472">Membrane</keyword>
<keyword evidence="1" id="KW-0812">Transmembrane</keyword>
<keyword evidence="1" id="KW-1133">Transmembrane helix</keyword>
<evidence type="ECO:0000256" key="1">
    <source>
        <dbReference type="SAM" id="Phobius"/>
    </source>
</evidence>
<organism evidence="2 3">
    <name type="scientific">Mycoplasma haemofelis (strain Langford 1)</name>
    <name type="common">Haemobartonella felis</name>
    <dbReference type="NCBI Taxonomy" id="941640"/>
    <lineage>
        <taxon>Bacteria</taxon>
        <taxon>Bacillati</taxon>
        <taxon>Mycoplasmatota</taxon>
        <taxon>Mollicutes</taxon>
        <taxon>Mycoplasmataceae</taxon>
        <taxon>Mycoplasma</taxon>
    </lineage>
</organism>
<reference evidence="2 3" key="1">
    <citation type="journal article" date="2011" name="J. Bacteriol.">
        <title>Complete genome sequence of Mycoplasma haemofelis, a hemotropic mycoplasma.</title>
        <authorList>
            <person name="Barker E.N."/>
            <person name="Helps C.R."/>
            <person name="Peters I.R."/>
            <person name="Darby A.C."/>
            <person name="Radford A.D."/>
            <person name="Tasker S."/>
        </authorList>
    </citation>
    <scope>NUCLEOTIDE SEQUENCE [LARGE SCALE GENOMIC DNA]</scope>
    <source>
        <strain evidence="2 3">Langford 1</strain>
    </source>
</reference>